<dbReference type="RefSeq" id="WP_006309075.1">
    <property type="nucleotide sequence ID" value="NZ_JH601133.1"/>
</dbReference>
<gene>
    <name evidence="6" type="ORF">HMPREF9708_00940</name>
</gene>
<evidence type="ECO:0000256" key="1">
    <source>
        <dbReference type="ARBA" id="ARBA00022448"/>
    </source>
</evidence>
<evidence type="ECO:0000256" key="4">
    <source>
        <dbReference type="ARBA" id="ARBA00022840"/>
    </source>
</evidence>
<proteinExistence type="predicted"/>
<dbReference type="PANTHER" id="PTHR43423">
    <property type="entry name" value="ABC TRANSPORTER I FAMILY MEMBER 17"/>
    <property type="match status" value="1"/>
</dbReference>
<evidence type="ECO:0000256" key="2">
    <source>
        <dbReference type="ARBA" id="ARBA00022592"/>
    </source>
</evidence>
<evidence type="ECO:0000313" key="6">
    <source>
        <dbReference type="EMBL" id="EHR37033.1"/>
    </source>
</evidence>
<evidence type="ECO:0000259" key="5">
    <source>
        <dbReference type="PROSITE" id="PS50893"/>
    </source>
</evidence>
<dbReference type="HOGENOM" id="CLU_000604_1_22_9"/>
<reference evidence="6 7" key="1">
    <citation type="submission" date="2012-01" db="EMBL/GenBank/DDBJ databases">
        <title>The Genome Sequence of Facklamia languida CCUG 37842.</title>
        <authorList>
            <consortium name="The Broad Institute Genome Sequencing Platform"/>
            <person name="Earl A."/>
            <person name="Ward D."/>
            <person name="Feldgarden M."/>
            <person name="Gevers D."/>
            <person name="Huys G."/>
            <person name="Young S.K."/>
            <person name="Zeng Q."/>
            <person name="Gargeya S."/>
            <person name="Fitzgerald M."/>
            <person name="Haas B."/>
            <person name="Abouelleil A."/>
            <person name="Alvarado L."/>
            <person name="Arachchi H.M."/>
            <person name="Berlin A."/>
            <person name="Chapman S.B."/>
            <person name="Gearin G."/>
            <person name="Goldberg J."/>
            <person name="Griggs A."/>
            <person name="Gujja S."/>
            <person name="Hansen M."/>
            <person name="Heiman D."/>
            <person name="Howarth C."/>
            <person name="Larimer J."/>
            <person name="Lui A."/>
            <person name="MacDonald P.J.P."/>
            <person name="McCowen C."/>
            <person name="Montmayeur A."/>
            <person name="Murphy C."/>
            <person name="Neiman D."/>
            <person name="Pearson M."/>
            <person name="Priest M."/>
            <person name="Roberts A."/>
            <person name="Saif S."/>
            <person name="Shea T."/>
            <person name="Sisk P."/>
            <person name="Stolte C."/>
            <person name="Sykes S."/>
            <person name="Wortman J."/>
            <person name="Nusbaum C."/>
            <person name="Birren B."/>
        </authorList>
    </citation>
    <scope>NUCLEOTIDE SEQUENCE [LARGE SCALE GENOMIC DNA]</scope>
    <source>
        <strain evidence="6 7">CCUG 37842</strain>
    </source>
</reference>
<dbReference type="Pfam" id="PF00005">
    <property type="entry name" value="ABC_tran"/>
    <property type="match status" value="1"/>
</dbReference>
<dbReference type="SMART" id="SM00382">
    <property type="entry name" value="AAA"/>
    <property type="match status" value="1"/>
</dbReference>
<dbReference type="OrthoDB" id="9785080at2"/>
<protein>
    <recommendedName>
        <fullName evidence="5">ABC transporter domain-containing protein</fullName>
    </recommendedName>
</protein>
<keyword evidence="3" id="KW-0547">Nucleotide-binding</keyword>
<dbReference type="GO" id="GO:0005524">
    <property type="term" value="F:ATP binding"/>
    <property type="evidence" value="ECO:0007669"/>
    <property type="project" value="UniProtKB-KW"/>
</dbReference>
<dbReference type="InterPro" id="IPR017871">
    <property type="entry name" value="ABC_transporter-like_CS"/>
</dbReference>
<evidence type="ECO:0000256" key="3">
    <source>
        <dbReference type="ARBA" id="ARBA00022741"/>
    </source>
</evidence>
<dbReference type="InterPro" id="IPR003439">
    <property type="entry name" value="ABC_transporter-like_ATP-bd"/>
</dbReference>
<organism evidence="6 7">
    <name type="scientific">Facklamia languida CCUG 37842</name>
    <dbReference type="NCBI Taxonomy" id="883113"/>
    <lineage>
        <taxon>Bacteria</taxon>
        <taxon>Bacillati</taxon>
        <taxon>Bacillota</taxon>
        <taxon>Bacilli</taxon>
        <taxon>Lactobacillales</taxon>
        <taxon>Aerococcaceae</taxon>
        <taxon>Facklamia</taxon>
    </lineage>
</organism>
<dbReference type="AlphaFoldDB" id="H3NJA1"/>
<dbReference type="GO" id="GO:0006817">
    <property type="term" value="P:phosphate ion transport"/>
    <property type="evidence" value="ECO:0007669"/>
    <property type="project" value="UniProtKB-KW"/>
</dbReference>
<dbReference type="PROSITE" id="PS50893">
    <property type="entry name" value="ABC_TRANSPORTER_2"/>
    <property type="match status" value="1"/>
</dbReference>
<keyword evidence="7" id="KW-1185">Reference proteome</keyword>
<dbReference type="InterPro" id="IPR003593">
    <property type="entry name" value="AAA+_ATPase"/>
</dbReference>
<dbReference type="InterPro" id="IPR027417">
    <property type="entry name" value="P-loop_NTPase"/>
</dbReference>
<name>H3NJA1_9LACT</name>
<dbReference type="PANTHER" id="PTHR43423:SF1">
    <property type="entry name" value="ABC TRANSPORTER I FAMILY MEMBER 17"/>
    <property type="match status" value="1"/>
</dbReference>
<feature type="domain" description="ABC transporter" evidence="5">
    <location>
        <begin position="5"/>
        <end position="216"/>
    </location>
</feature>
<keyword evidence="1" id="KW-0813">Transport</keyword>
<keyword evidence="2" id="KW-0592">Phosphate transport</keyword>
<dbReference type="Proteomes" id="UP000006190">
    <property type="component" value="Unassembled WGS sequence"/>
</dbReference>
<dbReference type="PATRIC" id="fig|883113.3.peg.935"/>
<sequence>MTAMIKVDHLNIASDQQMIIQDLSFEIQKGEFVSITGPSGSGKSTVLKYLAQLLDPRLQVSGDYQLMGREASDYTPVELRQHVAYFFQTPSLFGETVQDNLAFPYEIRHQPFDQKRAEQLLQEVDLSASFLNKSITSLSGGERQRVALVRNLMFPAEVLLLDEISSALDYATRQIIWRMLNQYRQDHEATILMISHMDEEHEMTDRRIEITKLQEGGDLNA</sequence>
<dbReference type="SUPFAM" id="SSF52540">
    <property type="entry name" value="P-loop containing nucleoside triphosphate hydrolases"/>
    <property type="match status" value="1"/>
</dbReference>
<accession>H3NJA1</accession>
<comment type="caution">
    <text evidence="6">The sequence shown here is derived from an EMBL/GenBank/DDBJ whole genome shotgun (WGS) entry which is preliminary data.</text>
</comment>
<dbReference type="PROSITE" id="PS00211">
    <property type="entry name" value="ABC_TRANSPORTER_1"/>
    <property type="match status" value="1"/>
</dbReference>
<dbReference type="GO" id="GO:0016887">
    <property type="term" value="F:ATP hydrolysis activity"/>
    <property type="evidence" value="ECO:0007669"/>
    <property type="project" value="InterPro"/>
</dbReference>
<dbReference type="STRING" id="883113.HMPREF9708_00940"/>
<evidence type="ECO:0000313" key="7">
    <source>
        <dbReference type="Proteomes" id="UP000006190"/>
    </source>
</evidence>
<dbReference type="eggNOG" id="COG4619">
    <property type="taxonomic scope" value="Bacteria"/>
</dbReference>
<dbReference type="Gene3D" id="3.40.50.300">
    <property type="entry name" value="P-loop containing nucleotide triphosphate hydrolases"/>
    <property type="match status" value="1"/>
</dbReference>
<keyword evidence="4" id="KW-0067">ATP-binding</keyword>
<dbReference type="EMBL" id="AGEG01000011">
    <property type="protein sequence ID" value="EHR37033.1"/>
    <property type="molecule type" value="Genomic_DNA"/>
</dbReference>